<evidence type="ECO:0000256" key="5">
    <source>
        <dbReference type="ARBA" id="ARBA00022741"/>
    </source>
</evidence>
<keyword evidence="4" id="KW-0436">Ligase</keyword>
<dbReference type="FunFam" id="3.30.360.20:FF:000002">
    <property type="entry name" value="RNA terminal phosphate cyclase-like 1"/>
    <property type="match status" value="1"/>
</dbReference>
<dbReference type="SUPFAM" id="SSF55205">
    <property type="entry name" value="EPT/RTPC-like"/>
    <property type="match status" value="2"/>
</dbReference>
<dbReference type="PANTHER" id="PTHR11096">
    <property type="entry name" value="RNA 3' TERMINAL PHOSPHATE CYCLASE"/>
    <property type="match status" value="1"/>
</dbReference>
<proteinExistence type="inferred from homology"/>
<dbReference type="EC" id="6.5.1.4" evidence="2"/>
<dbReference type="Gene3D" id="3.30.360.20">
    <property type="entry name" value="RNA 3'-terminal phosphate cyclase, insert domain"/>
    <property type="match status" value="1"/>
</dbReference>
<dbReference type="HAMAP" id="MF_00200">
    <property type="entry name" value="RTC"/>
    <property type="match status" value="1"/>
</dbReference>
<dbReference type="PIRSF" id="PIRSF005378">
    <property type="entry name" value="RNA3'_term_phos_cycl_euk"/>
    <property type="match status" value="1"/>
</dbReference>
<name>S8EB49_FOMSC</name>
<gene>
    <name evidence="13" type="ORF">FOMPIDRAFT_1119558</name>
</gene>
<dbReference type="HOGENOM" id="CLU_027882_0_0_1"/>
<comment type="catalytic activity">
    <reaction evidence="6">
        <text>a 3'-end 3'-phospho-ribonucleotide-RNA + ATP = a 3'-end 2',3'-cyclophospho-ribonucleotide-RNA + AMP + diphosphate</text>
        <dbReference type="Rhea" id="RHEA:23976"/>
        <dbReference type="Rhea" id="RHEA-COMP:10463"/>
        <dbReference type="Rhea" id="RHEA-COMP:10464"/>
        <dbReference type="ChEBI" id="CHEBI:30616"/>
        <dbReference type="ChEBI" id="CHEBI:33019"/>
        <dbReference type="ChEBI" id="CHEBI:83062"/>
        <dbReference type="ChEBI" id="CHEBI:83064"/>
        <dbReference type="ChEBI" id="CHEBI:456215"/>
        <dbReference type="EC" id="6.5.1.4"/>
    </reaction>
</comment>
<evidence type="ECO:0000256" key="8">
    <source>
        <dbReference type="ARBA" id="ARBA00045867"/>
    </source>
</evidence>
<feature type="domain" description="RNA 3'-terminal phosphate cyclase" evidence="11">
    <location>
        <begin position="11"/>
        <end position="348"/>
    </location>
</feature>
<dbReference type="InterPro" id="IPR023797">
    <property type="entry name" value="RNA3'_phos_cyclase_dom"/>
</dbReference>
<reference evidence="13 14" key="1">
    <citation type="journal article" date="2012" name="Science">
        <title>The Paleozoic origin of enzymatic lignin decomposition reconstructed from 31 fungal genomes.</title>
        <authorList>
            <person name="Floudas D."/>
            <person name="Binder M."/>
            <person name="Riley R."/>
            <person name="Barry K."/>
            <person name="Blanchette R.A."/>
            <person name="Henrissat B."/>
            <person name="Martinez A.T."/>
            <person name="Otillar R."/>
            <person name="Spatafora J.W."/>
            <person name="Yadav J.S."/>
            <person name="Aerts A."/>
            <person name="Benoit I."/>
            <person name="Boyd A."/>
            <person name="Carlson A."/>
            <person name="Copeland A."/>
            <person name="Coutinho P.M."/>
            <person name="de Vries R.P."/>
            <person name="Ferreira P."/>
            <person name="Findley K."/>
            <person name="Foster B."/>
            <person name="Gaskell J."/>
            <person name="Glotzer D."/>
            <person name="Gorecki P."/>
            <person name="Heitman J."/>
            <person name="Hesse C."/>
            <person name="Hori C."/>
            <person name="Igarashi K."/>
            <person name="Jurgens J.A."/>
            <person name="Kallen N."/>
            <person name="Kersten P."/>
            <person name="Kohler A."/>
            <person name="Kuees U."/>
            <person name="Kumar T.K.A."/>
            <person name="Kuo A."/>
            <person name="LaButti K."/>
            <person name="Larrondo L.F."/>
            <person name="Lindquist E."/>
            <person name="Ling A."/>
            <person name="Lombard V."/>
            <person name="Lucas S."/>
            <person name="Lundell T."/>
            <person name="Martin R."/>
            <person name="McLaughlin D.J."/>
            <person name="Morgenstern I."/>
            <person name="Morin E."/>
            <person name="Murat C."/>
            <person name="Nagy L.G."/>
            <person name="Nolan M."/>
            <person name="Ohm R.A."/>
            <person name="Patyshakuliyeva A."/>
            <person name="Rokas A."/>
            <person name="Ruiz-Duenas F.J."/>
            <person name="Sabat G."/>
            <person name="Salamov A."/>
            <person name="Samejima M."/>
            <person name="Schmutz J."/>
            <person name="Slot J.C."/>
            <person name="St John F."/>
            <person name="Stenlid J."/>
            <person name="Sun H."/>
            <person name="Sun S."/>
            <person name="Syed K."/>
            <person name="Tsang A."/>
            <person name="Wiebenga A."/>
            <person name="Young D."/>
            <person name="Pisabarro A."/>
            <person name="Eastwood D.C."/>
            <person name="Martin F."/>
            <person name="Cullen D."/>
            <person name="Grigoriev I.V."/>
            <person name="Hibbett D.S."/>
        </authorList>
    </citation>
    <scope>NUCLEOTIDE SEQUENCE</scope>
    <source>
        <strain evidence="14">FP-58527</strain>
    </source>
</reference>
<dbReference type="InterPro" id="IPR036553">
    <property type="entry name" value="RPTC_insert"/>
</dbReference>
<dbReference type="EMBL" id="KE504139">
    <property type="protein sequence ID" value="EPT01823.1"/>
    <property type="molecule type" value="Genomic_DNA"/>
</dbReference>
<accession>S8EB49</accession>
<dbReference type="Pfam" id="PF05189">
    <property type="entry name" value="RTC_insert"/>
    <property type="match status" value="1"/>
</dbReference>
<evidence type="ECO:0000256" key="4">
    <source>
        <dbReference type="ARBA" id="ARBA00022598"/>
    </source>
</evidence>
<evidence type="ECO:0000259" key="12">
    <source>
        <dbReference type="Pfam" id="PF05189"/>
    </source>
</evidence>
<dbReference type="SUPFAM" id="SSF52913">
    <property type="entry name" value="RNA 3'-terminal phosphate cyclase, RPTC, insert domain"/>
    <property type="match status" value="1"/>
</dbReference>
<comment type="function">
    <text evidence="8">Catalyzes the conversion of 3'-phosphate to a 2',3'-cyclic phosphodiester at the end of RNA. The mechanism of action of the enzyme occurs in 3 steps: (A) adenylation of the enzyme by ATP; (B) transfer of adenylate to an RNA-N3'P to produce RNA-N3'PP5'A; (C) and attack of the adjacent 2'-hydroxyl on the 3'-phosphorus in the diester linkage to produce the cyclic end product. Likely functions in some aspects of cellular RNA processing. Function plays an important role in regulating axon regeneration by inhibiting central nervous system (CNS) axon regeneration following optic nerve injury.</text>
</comment>
<dbReference type="GO" id="GO:0006396">
    <property type="term" value="P:RNA processing"/>
    <property type="evidence" value="ECO:0007669"/>
    <property type="project" value="InterPro"/>
</dbReference>
<evidence type="ECO:0000259" key="11">
    <source>
        <dbReference type="Pfam" id="PF01137"/>
    </source>
</evidence>
<dbReference type="InParanoid" id="S8EB49"/>
<keyword evidence="5 10" id="KW-0547">Nucleotide-binding</keyword>
<dbReference type="OrthoDB" id="25029at2759"/>
<evidence type="ECO:0000256" key="7">
    <source>
        <dbReference type="ARBA" id="ARBA00032543"/>
    </source>
</evidence>
<evidence type="ECO:0000313" key="14">
    <source>
        <dbReference type="Proteomes" id="UP000015241"/>
    </source>
</evidence>
<dbReference type="NCBIfam" id="TIGR03399">
    <property type="entry name" value="RNA_3prim_cycl"/>
    <property type="match status" value="1"/>
</dbReference>
<dbReference type="GO" id="GO:0005524">
    <property type="term" value="F:ATP binding"/>
    <property type="evidence" value="ECO:0007669"/>
    <property type="project" value="UniProtKB-KW"/>
</dbReference>
<sequence length="376" mass="39743">MELITLDGSVLEGGGQLLRNAVALSTLLSQPISIHNIRAGRRQPGLRAQHAAGLRLVAELCQGRLSGSDPGVQEIQYYPGPEVFLSRTYKADPGTAGATTLLLQVSLPCLLFSPTSFDPAEAQPETELILCGGTNAIQAPQVDYTAQVFLPFLRRFGLTPSLDVKLRGYYPKGGGRVRVQVPAVPGPLPPVTLTNRGSVTAVHGRAYVAGLPAHLAASMRNAATAVLQNGDIIPELINIEAVREEPENAIGSGSGIVLWAETDTGCILGGSAVGSKGKKPAKVGEEAAEELLRNLAHGGCVDEYMQDQMIILLALAKGRSVVQTGPLTHHTRTAIWVTEQMTQAKFDIHETAEGPCTIHCDGIGFTRAGRPTTVLS</sequence>
<dbReference type="PROSITE" id="PS01287">
    <property type="entry name" value="RTC"/>
    <property type="match status" value="1"/>
</dbReference>
<evidence type="ECO:0000313" key="13">
    <source>
        <dbReference type="EMBL" id="EPT01823.1"/>
    </source>
</evidence>
<feature type="binding site" evidence="10">
    <location>
        <begin position="304"/>
        <end position="308"/>
    </location>
    <ligand>
        <name>ATP</name>
        <dbReference type="ChEBI" id="CHEBI:30616"/>
    </ligand>
</feature>
<evidence type="ECO:0000256" key="3">
    <source>
        <dbReference type="ARBA" id="ARBA00021428"/>
    </source>
</evidence>
<dbReference type="InterPro" id="IPR013792">
    <property type="entry name" value="RNA3'P_cycl/enolpyr_Trfase_a/b"/>
</dbReference>
<evidence type="ECO:0000256" key="10">
    <source>
        <dbReference type="PIRSR" id="PIRSR005378-2"/>
    </source>
</evidence>
<dbReference type="InterPro" id="IPR013791">
    <property type="entry name" value="RNA3'-term_phos_cycl_insert"/>
</dbReference>
<dbReference type="PANTHER" id="PTHR11096:SF0">
    <property type="entry name" value="RNA 3'-TERMINAL PHOSPHATE CYCLASE"/>
    <property type="match status" value="1"/>
</dbReference>
<dbReference type="STRING" id="743788.S8EB49"/>
<dbReference type="InterPro" id="IPR037136">
    <property type="entry name" value="RNA3'_phos_cyclase_dom_sf"/>
</dbReference>
<dbReference type="InterPro" id="IPR000228">
    <property type="entry name" value="RNA3'_term_phos_cyc"/>
</dbReference>
<feature type="active site" description="Tele-AMP-histidine intermediate" evidence="9">
    <location>
        <position position="330"/>
    </location>
</feature>
<evidence type="ECO:0000256" key="6">
    <source>
        <dbReference type="ARBA" id="ARBA00024481"/>
    </source>
</evidence>
<dbReference type="GO" id="GO:0005634">
    <property type="term" value="C:nucleus"/>
    <property type="evidence" value="ECO:0007669"/>
    <property type="project" value="TreeGrafter"/>
</dbReference>
<dbReference type="eggNOG" id="KOG3980">
    <property type="taxonomic scope" value="Eukaryota"/>
</dbReference>
<keyword evidence="14" id="KW-1185">Reference proteome</keyword>
<comment type="similarity">
    <text evidence="1">Belongs to the RNA 3'-terminal cyclase family. Type 1 subfamily.</text>
</comment>
<evidence type="ECO:0000256" key="1">
    <source>
        <dbReference type="ARBA" id="ARBA00009206"/>
    </source>
</evidence>
<dbReference type="GO" id="GO:0003963">
    <property type="term" value="F:RNA-3'-phosphate cyclase activity"/>
    <property type="evidence" value="ECO:0007669"/>
    <property type="project" value="UniProtKB-EC"/>
</dbReference>
<evidence type="ECO:0000256" key="2">
    <source>
        <dbReference type="ARBA" id="ARBA00012725"/>
    </source>
</evidence>
<feature type="domain" description="RNA 3'-terminal phosphate cyclase insert" evidence="12">
    <location>
        <begin position="194"/>
        <end position="295"/>
    </location>
</feature>
<evidence type="ECO:0000256" key="9">
    <source>
        <dbReference type="PIRSR" id="PIRSR005378-1"/>
    </source>
</evidence>
<feature type="binding site" evidence="10">
    <location>
        <position position="104"/>
    </location>
    <ligand>
        <name>ATP</name>
        <dbReference type="ChEBI" id="CHEBI:30616"/>
    </ligand>
</feature>
<dbReference type="Pfam" id="PF01137">
    <property type="entry name" value="RTC"/>
    <property type="match status" value="1"/>
</dbReference>
<dbReference type="Proteomes" id="UP000015241">
    <property type="component" value="Unassembled WGS sequence"/>
</dbReference>
<dbReference type="InterPro" id="IPR020719">
    <property type="entry name" value="RNA3'_term_phos_cycl-like_CS"/>
</dbReference>
<protein>
    <recommendedName>
        <fullName evidence="3">RNA 3'-terminal phosphate cyclase</fullName>
        <ecNumber evidence="2">6.5.1.4</ecNumber>
    </recommendedName>
    <alternativeName>
        <fullName evidence="7">RNA terminal phosphate cyclase domain-containing protein 1</fullName>
    </alternativeName>
</protein>
<dbReference type="Gene3D" id="3.65.10.20">
    <property type="entry name" value="RNA 3'-terminal phosphate cyclase domain"/>
    <property type="match status" value="1"/>
</dbReference>
<dbReference type="AlphaFoldDB" id="S8EB49"/>
<organism evidence="13 14">
    <name type="scientific">Fomitopsis schrenkii</name>
    <name type="common">Brown rot fungus</name>
    <dbReference type="NCBI Taxonomy" id="2126942"/>
    <lineage>
        <taxon>Eukaryota</taxon>
        <taxon>Fungi</taxon>
        <taxon>Dikarya</taxon>
        <taxon>Basidiomycota</taxon>
        <taxon>Agaricomycotina</taxon>
        <taxon>Agaricomycetes</taxon>
        <taxon>Polyporales</taxon>
        <taxon>Fomitopsis</taxon>
    </lineage>
</organism>
<dbReference type="InterPro" id="IPR017770">
    <property type="entry name" value="RNA3'_term_phos_cyc_type_1"/>
</dbReference>
<keyword evidence="10" id="KW-0067">ATP-binding</keyword>